<proteinExistence type="predicted"/>
<comment type="caution">
    <text evidence="1">The sequence shown here is derived from an EMBL/GenBank/DDBJ whole genome shotgun (WGS) entry which is preliminary data.</text>
</comment>
<evidence type="ECO:0000313" key="1">
    <source>
        <dbReference type="EMBL" id="OQD82685.1"/>
    </source>
</evidence>
<evidence type="ECO:0000313" key="2">
    <source>
        <dbReference type="Proteomes" id="UP000191672"/>
    </source>
</evidence>
<name>A0A1V6Q0D5_9EURO</name>
<gene>
    <name evidence="1" type="ORF">PENANT_c020G10850</name>
</gene>
<reference evidence="2" key="1">
    <citation type="journal article" date="2017" name="Nat. Microbiol.">
        <title>Global analysis of biosynthetic gene clusters reveals vast potential of secondary metabolite production in Penicillium species.</title>
        <authorList>
            <person name="Nielsen J.C."/>
            <person name="Grijseels S."/>
            <person name="Prigent S."/>
            <person name="Ji B."/>
            <person name="Dainat J."/>
            <person name="Nielsen K.F."/>
            <person name="Frisvad J.C."/>
            <person name="Workman M."/>
            <person name="Nielsen J."/>
        </authorList>
    </citation>
    <scope>NUCLEOTIDE SEQUENCE [LARGE SCALE GENOMIC DNA]</scope>
    <source>
        <strain evidence="2">IBT 31811</strain>
    </source>
</reference>
<accession>A0A1V6Q0D5</accession>
<dbReference type="EMBL" id="MDYN01000020">
    <property type="protein sequence ID" value="OQD82685.1"/>
    <property type="molecule type" value="Genomic_DNA"/>
</dbReference>
<dbReference type="Proteomes" id="UP000191672">
    <property type="component" value="Unassembled WGS sequence"/>
</dbReference>
<protein>
    <submittedName>
        <fullName evidence="1">Uncharacterized protein</fullName>
    </submittedName>
</protein>
<sequence length="20" mass="2184">MSDTNTDFDISQALADLAKK</sequence>
<dbReference type="AlphaFoldDB" id="A0A1V6Q0D5"/>
<organism evidence="1 2">
    <name type="scientific">Penicillium antarcticum</name>
    <dbReference type="NCBI Taxonomy" id="416450"/>
    <lineage>
        <taxon>Eukaryota</taxon>
        <taxon>Fungi</taxon>
        <taxon>Dikarya</taxon>
        <taxon>Ascomycota</taxon>
        <taxon>Pezizomycotina</taxon>
        <taxon>Eurotiomycetes</taxon>
        <taxon>Eurotiomycetidae</taxon>
        <taxon>Eurotiales</taxon>
        <taxon>Aspergillaceae</taxon>
        <taxon>Penicillium</taxon>
    </lineage>
</organism>
<keyword evidence="2" id="KW-1185">Reference proteome</keyword>